<comment type="function">
    <text evidence="17">Ubiquitous transcription factor required for a diverse set of processes. It is a component of the CCR4 complex involved in the control of gene expression.</text>
</comment>
<keyword evidence="19" id="KW-1185">Reference proteome</keyword>
<dbReference type="InterPro" id="IPR036397">
    <property type="entry name" value="RNaseH_sf"/>
</dbReference>
<dbReference type="Pfam" id="PF04857">
    <property type="entry name" value="CAF1"/>
    <property type="match status" value="1"/>
</dbReference>
<evidence type="ECO:0000256" key="14">
    <source>
        <dbReference type="ARBA" id="ARBA00023015"/>
    </source>
</evidence>
<dbReference type="PANTHER" id="PTHR10797">
    <property type="entry name" value="CCR4-NOT TRANSCRIPTION COMPLEX SUBUNIT"/>
    <property type="match status" value="1"/>
</dbReference>
<keyword evidence="9" id="KW-0540">Nuclease</keyword>
<dbReference type="EMBL" id="DUZY01000003">
    <property type="protein sequence ID" value="DAD31733.1"/>
    <property type="molecule type" value="Genomic_DNA"/>
</dbReference>
<dbReference type="AlphaFoldDB" id="A0A822YHY0"/>
<dbReference type="SUPFAM" id="SSF53098">
    <property type="entry name" value="Ribonuclease H-like"/>
    <property type="match status" value="1"/>
</dbReference>
<gene>
    <name evidence="18" type="ORF">HUJ06_010584</name>
</gene>
<comment type="similarity">
    <text evidence="5">Belongs to the CAF1 family.</text>
</comment>
<keyword evidence="13" id="KW-0694">RNA-binding</keyword>
<evidence type="ECO:0000256" key="2">
    <source>
        <dbReference type="ARBA" id="ARBA00001968"/>
    </source>
</evidence>
<evidence type="ECO:0000256" key="12">
    <source>
        <dbReference type="ARBA" id="ARBA00022839"/>
    </source>
</evidence>
<organism evidence="18 19">
    <name type="scientific">Nelumbo nucifera</name>
    <name type="common">Sacred lotus</name>
    <dbReference type="NCBI Taxonomy" id="4432"/>
    <lineage>
        <taxon>Eukaryota</taxon>
        <taxon>Viridiplantae</taxon>
        <taxon>Streptophyta</taxon>
        <taxon>Embryophyta</taxon>
        <taxon>Tracheophyta</taxon>
        <taxon>Spermatophyta</taxon>
        <taxon>Magnoliopsida</taxon>
        <taxon>Proteales</taxon>
        <taxon>Nelumbonaceae</taxon>
        <taxon>Nelumbo</taxon>
    </lineage>
</organism>
<dbReference type="GO" id="GO:0030014">
    <property type="term" value="C:CCR4-NOT complex"/>
    <property type="evidence" value="ECO:0007669"/>
    <property type="project" value="InterPro"/>
</dbReference>
<evidence type="ECO:0000256" key="5">
    <source>
        <dbReference type="ARBA" id="ARBA00008372"/>
    </source>
</evidence>
<comment type="cofactor">
    <cofactor evidence="2">
        <name>a divalent metal cation</name>
        <dbReference type="ChEBI" id="CHEBI:60240"/>
    </cofactor>
</comment>
<dbReference type="GO" id="GO:0004535">
    <property type="term" value="F:poly(A)-specific ribonuclease activity"/>
    <property type="evidence" value="ECO:0007669"/>
    <property type="project" value="UniProtKB-EC"/>
</dbReference>
<evidence type="ECO:0000256" key="17">
    <source>
        <dbReference type="ARBA" id="ARBA00025148"/>
    </source>
</evidence>
<protein>
    <recommendedName>
        <fullName evidence="7">poly(A)-specific ribonuclease</fullName>
        <ecNumber evidence="7">3.1.13.4</ecNumber>
    </recommendedName>
</protein>
<evidence type="ECO:0000256" key="6">
    <source>
        <dbReference type="ARBA" id="ARBA00011757"/>
    </source>
</evidence>
<evidence type="ECO:0000256" key="1">
    <source>
        <dbReference type="ARBA" id="ARBA00001663"/>
    </source>
</evidence>
<keyword evidence="14" id="KW-0805">Transcription regulation</keyword>
<evidence type="ECO:0000256" key="9">
    <source>
        <dbReference type="ARBA" id="ARBA00022722"/>
    </source>
</evidence>
<keyword evidence="11" id="KW-0378">Hydrolase</keyword>
<evidence type="ECO:0000256" key="10">
    <source>
        <dbReference type="ARBA" id="ARBA00022723"/>
    </source>
</evidence>
<evidence type="ECO:0000313" key="18">
    <source>
        <dbReference type="EMBL" id="DAD31733.1"/>
    </source>
</evidence>
<keyword evidence="8" id="KW-0963">Cytoplasm</keyword>
<evidence type="ECO:0000256" key="13">
    <source>
        <dbReference type="ARBA" id="ARBA00022884"/>
    </source>
</evidence>
<comment type="subcellular location">
    <subcellularLocation>
        <location evidence="4">Cytoplasm</location>
    </subcellularLocation>
    <subcellularLocation>
        <location evidence="3">Nucleus</location>
    </subcellularLocation>
</comment>
<accession>A0A822YHY0</accession>
<proteinExistence type="inferred from homology"/>
<dbReference type="GO" id="GO:0005737">
    <property type="term" value="C:cytoplasm"/>
    <property type="evidence" value="ECO:0007669"/>
    <property type="project" value="UniProtKB-SubCell"/>
</dbReference>
<keyword evidence="12" id="KW-0269">Exonuclease</keyword>
<evidence type="ECO:0000256" key="7">
    <source>
        <dbReference type="ARBA" id="ARBA00012161"/>
    </source>
</evidence>
<dbReference type="Proteomes" id="UP000607653">
    <property type="component" value="Unassembled WGS sequence"/>
</dbReference>
<dbReference type="InterPro" id="IPR012337">
    <property type="entry name" value="RNaseH-like_sf"/>
</dbReference>
<evidence type="ECO:0000313" key="19">
    <source>
        <dbReference type="Proteomes" id="UP000607653"/>
    </source>
</evidence>
<dbReference type="GO" id="GO:0046872">
    <property type="term" value="F:metal ion binding"/>
    <property type="evidence" value="ECO:0007669"/>
    <property type="project" value="UniProtKB-KW"/>
</dbReference>
<evidence type="ECO:0000256" key="15">
    <source>
        <dbReference type="ARBA" id="ARBA00023163"/>
    </source>
</evidence>
<evidence type="ECO:0000256" key="4">
    <source>
        <dbReference type="ARBA" id="ARBA00004496"/>
    </source>
</evidence>
<dbReference type="InterPro" id="IPR039637">
    <property type="entry name" value="CNOT7/CNOT8/Pop2"/>
</dbReference>
<comment type="caution">
    <text evidence="18">The sequence shown here is derived from an EMBL/GenBank/DDBJ whole genome shotgun (WGS) entry which is preliminary data.</text>
</comment>
<keyword evidence="15" id="KW-0804">Transcription</keyword>
<sequence length="125" mass="14387">MSCVDPNSNLKPIVIWEVWSDNLEAKFKLIQGVIDQYPFISMDTEFPGIVFCPASRNAKFYHRKPSDLYLVLKANVDYLNLARKASQSFFDVQIVHRVIEVIVSKPVFPEPFREGFHVLSSEPIL</sequence>
<dbReference type="InterPro" id="IPR006941">
    <property type="entry name" value="RNase_CAF1"/>
</dbReference>
<evidence type="ECO:0000256" key="11">
    <source>
        <dbReference type="ARBA" id="ARBA00022801"/>
    </source>
</evidence>
<evidence type="ECO:0000256" key="8">
    <source>
        <dbReference type="ARBA" id="ARBA00022490"/>
    </source>
</evidence>
<name>A0A822YHY0_NELNU</name>
<dbReference type="GO" id="GO:0003723">
    <property type="term" value="F:RNA binding"/>
    <property type="evidence" value="ECO:0007669"/>
    <property type="project" value="UniProtKB-KW"/>
</dbReference>
<dbReference type="EC" id="3.1.13.4" evidence="7"/>
<dbReference type="GO" id="GO:0005634">
    <property type="term" value="C:nucleus"/>
    <property type="evidence" value="ECO:0007669"/>
    <property type="project" value="UniProtKB-SubCell"/>
</dbReference>
<evidence type="ECO:0000256" key="3">
    <source>
        <dbReference type="ARBA" id="ARBA00004123"/>
    </source>
</evidence>
<reference evidence="18 19" key="1">
    <citation type="journal article" date="2020" name="Mol. Biol. Evol.">
        <title>Distinct Expression and Methylation Patterns for Genes with Different Fates following a Single Whole-Genome Duplication in Flowering Plants.</title>
        <authorList>
            <person name="Shi T."/>
            <person name="Rahmani R.S."/>
            <person name="Gugger P.F."/>
            <person name="Wang M."/>
            <person name="Li H."/>
            <person name="Zhang Y."/>
            <person name="Li Z."/>
            <person name="Wang Q."/>
            <person name="Van de Peer Y."/>
            <person name="Marchal K."/>
            <person name="Chen J."/>
        </authorList>
    </citation>
    <scope>NUCLEOTIDE SEQUENCE [LARGE SCALE GENOMIC DNA]</scope>
    <source>
        <tissue evidence="18">Leaf</tissue>
    </source>
</reference>
<comment type="subunit">
    <text evidence="6">Component of the CCR4-NOT complex, at least composed of CRR4 and CAF1 proteins.</text>
</comment>
<evidence type="ECO:0000256" key="16">
    <source>
        <dbReference type="ARBA" id="ARBA00023242"/>
    </source>
</evidence>
<dbReference type="Gene3D" id="3.30.420.10">
    <property type="entry name" value="Ribonuclease H-like superfamily/Ribonuclease H"/>
    <property type="match status" value="1"/>
</dbReference>
<keyword evidence="16" id="KW-0539">Nucleus</keyword>
<keyword evidence="10" id="KW-0479">Metal-binding</keyword>
<comment type="catalytic activity">
    <reaction evidence="1">
        <text>Exonucleolytic cleavage of poly(A) to 5'-AMP.</text>
        <dbReference type="EC" id="3.1.13.4"/>
    </reaction>
</comment>